<keyword evidence="1" id="KW-0812">Transmembrane</keyword>
<feature type="transmembrane region" description="Helical" evidence="1">
    <location>
        <begin position="61"/>
        <end position="84"/>
    </location>
</feature>
<feature type="transmembrane region" description="Helical" evidence="1">
    <location>
        <begin position="105"/>
        <end position="127"/>
    </location>
</feature>
<evidence type="ECO:0000256" key="1">
    <source>
        <dbReference type="SAM" id="Phobius"/>
    </source>
</evidence>
<keyword evidence="1" id="KW-0472">Membrane</keyword>
<sequence length="257" mass="27410">MDRAAVKSIPKINKITVEDLMDVLAKGLNDFKHKPSHIVLLAIIYPIIGLLAARMTAGYDIIPLAFPIVSGFALLGPIAALGLYELSRRREKGMSLAWRHVFNICHSPAIGSISALGILLTVIFLVWLVTALALFKTIFGTTEITSIGAFISQVLTTPAGWNLILIGCGVGFVFAVVVLAISVISFPMLLDKDISAALAVQTSVKVVMTNPIPIAVWGAIVAGSMLVGSIPAFVGLCVVMPVLGHSTWHLYRKVVAE</sequence>
<gene>
    <name evidence="2" type="ORF">WH95_01455</name>
</gene>
<dbReference type="InterPro" id="IPR018692">
    <property type="entry name" value="DUF2189"/>
</dbReference>
<name>A0A0M2REH2_9PROT</name>
<dbReference type="Proteomes" id="UP000034491">
    <property type="component" value="Unassembled WGS sequence"/>
</dbReference>
<evidence type="ECO:0000313" key="3">
    <source>
        <dbReference type="Proteomes" id="UP000034491"/>
    </source>
</evidence>
<dbReference type="Pfam" id="PF09955">
    <property type="entry name" value="DUF2189"/>
    <property type="match status" value="1"/>
</dbReference>
<dbReference type="AlphaFoldDB" id="A0A0M2REH2"/>
<evidence type="ECO:0000313" key="2">
    <source>
        <dbReference type="EMBL" id="KKJ78834.1"/>
    </source>
</evidence>
<feature type="transmembrane region" description="Helical" evidence="1">
    <location>
        <begin position="163"/>
        <end position="186"/>
    </location>
</feature>
<reference evidence="2 3" key="1">
    <citation type="submission" date="2015-03" db="EMBL/GenBank/DDBJ databases">
        <title>Genome sequence of Kiloniella sp. P1-1, isolated from the gut microflora of Pacific white shrimp, Penaeus vannamei.</title>
        <authorList>
            <person name="Shao Z."/>
            <person name="Wang L."/>
            <person name="Li X."/>
        </authorList>
    </citation>
    <scope>NUCLEOTIDE SEQUENCE [LARGE SCALE GENOMIC DNA]</scope>
    <source>
        <strain evidence="2 3">P1-1</strain>
    </source>
</reference>
<feature type="transmembrane region" description="Helical" evidence="1">
    <location>
        <begin position="38"/>
        <end position="55"/>
    </location>
</feature>
<dbReference type="STRING" id="1549748.WH95_01455"/>
<feature type="transmembrane region" description="Helical" evidence="1">
    <location>
        <begin position="214"/>
        <end position="243"/>
    </location>
</feature>
<protein>
    <submittedName>
        <fullName evidence="2">Cytochrome C oxidase subunit I</fullName>
    </submittedName>
</protein>
<dbReference type="EMBL" id="LANI01000001">
    <property type="protein sequence ID" value="KKJ78834.1"/>
    <property type="molecule type" value="Genomic_DNA"/>
</dbReference>
<dbReference type="PATRIC" id="fig|1549748.8.peg.311"/>
<keyword evidence="1" id="KW-1133">Transmembrane helix</keyword>
<proteinExistence type="predicted"/>
<comment type="caution">
    <text evidence="2">The sequence shown here is derived from an EMBL/GenBank/DDBJ whole genome shotgun (WGS) entry which is preliminary data.</text>
</comment>
<keyword evidence="3" id="KW-1185">Reference proteome</keyword>
<accession>A0A0M2REH2</accession>
<organism evidence="2 3">
    <name type="scientific">Kiloniella litopenaei</name>
    <dbReference type="NCBI Taxonomy" id="1549748"/>
    <lineage>
        <taxon>Bacteria</taxon>
        <taxon>Pseudomonadati</taxon>
        <taxon>Pseudomonadota</taxon>
        <taxon>Alphaproteobacteria</taxon>
        <taxon>Rhodospirillales</taxon>
        <taxon>Kiloniellaceae</taxon>
        <taxon>Kiloniella</taxon>
    </lineage>
</organism>